<keyword evidence="3" id="KW-1185">Reference proteome</keyword>
<dbReference type="PANTHER" id="PTHR42085">
    <property type="entry name" value="F-BOX DOMAIN-CONTAINING PROTEIN"/>
    <property type="match status" value="1"/>
</dbReference>
<dbReference type="EMBL" id="JAQGDS010000005">
    <property type="protein sequence ID" value="KAJ6260104.1"/>
    <property type="molecule type" value="Genomic_DNA"/>
</dbReference>
<feature type="region of interest" description="Disordered" evidence="1">
    <location>
        <begin position="1"/>
        <end position="31"/>
    </location>
</feature>
<proteinExistence type="predicted"/>
<feature type="compositionally biased region" description="Polar residues" evidence="1">
    <location>
        <begin position="317"/>
        <end position="334"/>
    </location>
</feature>
<dbReference type="AlphaFoldDB" id="A0AAD6IY29"/>
<reference evidence="2" key="1">
    <citation type="submission" date="2023-01" db="EMBL/GenBank/DDBJ databases">
        <title>The chitinases involved in constricting ring structure development in the nematode-trapping fungus Drechslerella dactyloides.</title>
        <authorList>
            <person name="Wang R."/>
            <person name="Zhang L."/>
            <person name="Tang P."/>
            <person name="Li S."/>
            <person name="Liang L."/>
        </authorList>
    </citation>
    <scope>NUCLEOTIDE SEQUENCE</scope>
    <source>
        <strain evidence="2">YMF1.00031</strain>
    </source>
</reference>
<sequence>MDHPQSQPVTENYHVTRIDFSPESTNPQPESPLFRLPGELRNQIWAYALTPYLDLTHPYPNTTCYARPDYRAPHVTAVSLLRACKAIYQEAWYLPWVTAELVFYLAWQDRRPARVETVVEAQRILNHLVANNIDTTIPRVRVFAQLCNLEDGSRLEEILTMKHFRPTEVTVTLRHTDWWNWESDAPLHAGSMWVGYCRFPESTQVIRVEFESLERKKASIDHIARQAVKKWEFRRQDGAKLTAKRGNMKVLPTKEGEEAKEYDEGEVEVMRWTGSSTWENRRWIRDEIPSEPGKLQYYVKTVVWRVDPATKPKETKPNNADSTENIPGPLSESQDGSDSDEHDGDVGSEYDDYDEDFDLNSNNTTSLHAPWELHLPRPSITSVVTWQLQAAGCDDTMNAQEVADRMTQWQQEMRPTTTSGPQGPFSYDPDDVFSFLDP</sequence>
<feature type="compositionally biased region" description="Acidic residues" evidence="1">
    <location>
        <begin position="335"/>
        <end position="358"/>
    </location>
</feature>
<dbReference type="InterPro" id="IPR038883">
    <property type="entry name" value="AN11006-like"/>
</dbReference>
<protein>
    <submittedName>
        <fullName evidence="2">Uncharacterized protein</fullName>
    </submittedName>
</protein>
<name>A0AAD6IY29_DREDA</name>
<accession>A0AAD6IY29</accession>
<organism evidence="2 3">
    <name type="scientific">Drechslerella dactyloides</name>
    <name type="common">Nematode-trapping fungus</name>
    <name type="synonym">Arthrobotrys dactyloides</name>
    <dbReference type="NCBI Taxonomy" id="74499"/>
    <lineage>
        <taxon>Eukaryota</taxon>
        <taxon>Fungi</taxon>
        <taxon>Dikarya</taxon>
        <taxon>Ascomycota</taxon>
        <taxon>Pezizomycotina</taxon>
        <taxon>Orbiliomycetes</taxon>
        <taxon>Orbiliales</taxon>
        <taxon>Orbiliaceae</taxon>
        <taxon>Drechslerella</taxon>
    </lineage>
</organism>
<dbReference type="Proteomes" id="UP001221413">
    <property type="component" value="Unassembled WGS sequence"/>
</dbReference>
<evidence type="ECO:0000313" key="3">
    <source>
        <dbReference type="Proteomes" id="UP001221413"/>
    </source>
</evidence>
<feature type="region of interest" description="Disordered" evidence="1">
    <location>
        <begin position="309"/>
        <end position="361"/>
    </location>
</feature>
<comment type="caution">
    <text evidence="2">The sequence shown here is derived from an EMBL/GenBank/DDBJ whole genome shotgun (WGS) entry which is preliminary data.</text>
</comment>
<dbReference type="PANTHER" id="PTHR42085:SF1">
    <property type="entry name" value="F-BOX DOMAIN-CONTAINING PROTEIN"/>
    <property type="match status" value="1"/>
</dbReference>
<feature type="compositionally biased region" description="Polar residues" evidence="1">
    <location>
        <begin position="1"/>
        <end position="10"/>
    </location>
</feature>
<evidence type="ECO:0000313" key="2">
    <source>
        <dbReference type="EMBL" id="KAJ6260104.1"/>
    </source>
</evidence>
<gene>
    <name evidence="2" type="ORF">Dda_4325</name>
</gene>
<evidence type="ECO:0000256" key="1">
    <source>
        <dbReference type="SAM" id="MobiDB-lite"/>
    </source>
</evidence>